<dbReference type="AlphaFoldDB" id="A0A1I0W892"/>
<dbReference type="GO" id="GO:0042910">
    <property type="term" value="F:xenobiotic transmembrane transporter activity"/>
    <property type="evidence" value="ECO:0007669"/>
    <property type="project" value="InterPro"/>
</dbReference>
<feature type="transmembrane region" description="Helical" evidence="7">
    <location>
        <begin position="129"/>
        <end position="151"/>
    </location>
</feature>
<dbReference type="GO" id="GO:0005886">
    <property type="term" value="C:plasma membrane"/>
    <property type="evidence" value="ECO:0007669"/>
    <property type="project" value="UniProtKB-SubCell"/>
</dbReference>
<feature type="transmembrane region" description="Helical" evidence="7">
    <location>
        <begin position="317"/>
        <end position="339"/>
    </location>
</feature>
<protein>
    <submittedName>
        <fullName evidence="8">Putative efflux protein, MATE family</fullName>
    </submittedName>
</protein>
<sequence>MSKEREFYTKLLKIALPITLQSLIVSSLNMFDTVMVGTLGEEAVAAVGIANQFFFLLNLILLGVSGGCSIYISQFWGKRDNKNIKKIVGIGTITASILGIIFTLMALIFPEFIVTIFSREKQVIELSSSYLRIVSISYIFTAISIMLSSALKCMEKTIIPMCVSFCAVIINIVFNYILVFGKFGFPVLGVDGSAVATVIARIIEFAIILYVTFNRRSIIHGKLREYLNFDFKYYLNIIRDVLPVVINESCWALATISYSIAYGFIGTSAQASIQICNNVQNLFMVVTFGLASGSLVIIGNTIGAGDNKKAKFYAKKFYAISIIVGIILGLCMVASTPIVMKFFKVSNEVVYASANILKVMAMVAPFRVFNIVVVVGILRGGGDVKKAMYIEVSTMWLIGVPMAFLGALVFKFPVEYVVGLTCLEEVVKFILCVYRLKSDKWIRRVV</sequence>
<feature type="transmembrane region" description="Helical" evidence="7">
    <location>
        <begin position="87"/>
        <end position="109"/>
    </location>
</feature>
<evidence type="ECO:0000256" key="7">
    <source>
        <dbReference type="SAM" id="Phobius"/>
    </source>
</evidence>
<keyword evidence="5 7" id="KW-1133">Transmembrane helix</keyword>
<dbReference type="InterPro" id="IPR047135">
    <property type="entry name" value="YsiQ"/>
</dbReference>
<dbReference type="Pfam" id="PF01554">
    <property type="entry name" value="MatE"/>
    <property type="match status" value="2"/>
</dbReference>
<evidence type="ECO:0000256" key="4">
    <source>
        <dbReference type="ARBA" id="ARBA00022692"/>
    </source>
</evidence>
<dbReference type="PIRSF" id="PIRSF006603">
    <property type="entry name" value="DinF"/>
    <property type="match status" value="1"/>
</dbReference>
<feature type="transmembrane region" description="Helical" evidence="7">
    <location>
        <begin position="192"/>
        <end position="213"/>
    </location>
</feature>
<accession>A0A1I0W892</accession>
<feature type="transmembrane region" description="Helical" evidence="7">
    <location>
        <begin position="43"/>
        <end position="66"/>
    </location>
</feature>
<evidence type="ECO:0000256" key="6">
    <source>
        <dbReference type="ARBA" id="ARBA00023136"/>
    </source>
</evidence>
<organism evidence="8 9">
    <name type="scientific">Clostridium frigidicarnis</name>
    <dbReference type="NCBI Taxonomy" id="84698"/>
    <lineage>
        <taxon>Bacteria</taxon>
        <taxon>Bacillati</taxon>
        <taxon>Bacillota</taxon>
        <taxon>Clostridia</taxon>
        <taxon>Eubacteriales</taxon>
        <taxon>Clostridiaceae</taxon>
        <taxon>Clostridium</taxon>
    </lineage>
</organism>
<feature type="transmembrane region" description="Helical" evidence="7">
    <location>
        <begin position="12"/>
        <end position="31"/>
    </location>
</feature>
<evidence type="ECO:0000256" key="5">
    <source>
        <dbReference type="ARBA" id="ARBA00022989"/>
    </source>
</evidence>
<keyword evidence="3" id="KW-1003">Cell membrane</keyword>
<proteinExistence type="predicted"/>
<dbReference type="InterPro" id="IPR002528">
    <property type="entry name" value="MATE_fam"/>
</dbReference>
<dbReference type="CDD" id="cd13134">
    <property type="entry name" value="MATE_like_8"/>
    <property type="match status" value="1"/>
</dbReference>
<keyword evidence="9" id="KW-1185">Reference proteome</keyword>
<feature type="transmembrane region" description="Helical" evidence="7">
    <location>
        <begin position="158"/>
        <end position="180"/>
    </location>
</feature>
<evidence type="ECO:0000313" key="8">
    <source>
        <dbReference type="EMBL" id="SFA84955.1"/>
    </source>
</evidence>
<dbReference type="Proteomes" id="UP000198619">
    <property type="component" value="Unassembled WGS sequence"/>
</dbReference>
<keyword evidence="6 7" id="KW-0472">Membrane</keyword>
<dbReference type="GO" id="GO:0015297">
    <property type="term" value="F:antiporter activity"/>
    <property type="evidence" value="ECO:0007669"/>
    <property type="project" value="InterPro"/>
</dbReference>
<name>A0A1I0W892_9CLOT</name>
<dbReference type="PANTHER" id="PTHR42925">
    <property type="entry name" value="MULTIDRUG AND TOXIN EFFLUX PROTEIN MATE FAMILY"/>
    <property type="match status" value="1"/>
</dbReference>
<keyword evidence="2" id="KW-0813">Transport</keyword>
<dbReference type="RefSeq" id="WP_242948302.1">
    <property type="nucleotide sequence ID" value="NZ_FOKI01000004.1"/>
</dbReference>
<dbReference type="NCBIfam" id="TIGR00797">
    <property type="entry name" value="matE"/>
    <property type="match status" value="1"/>
</dbReference>
<dbReference type="EMBL" id="FOKI01000004">
    <property type="protein sequence ID" value="SFA84955.1"/>
    <property type="molecule type" value="Genomic_DNA"/>
</dbReference>
<evidence type="ECO:0000256" key="1">
    <source>
        <dbReference type="ARBA" id="ARBA00004651"/>
    </source>
</evidence>
<feature type="transmembrane region" description="Helical" evidence="7">
    <location>
        <begin position="282"/>
        <end position="305"/>
    </location>
</feature>
<reference evidence="8 9" key="1">
    <citation type="submission" date="2016-10" db="EMBL/GenBank/DDBJ databases">
        <authorList>
            <person name="de Groot N.N."/>
        </authorList>
    </citation>
    <scope>NUCLEOTIDE SEQUENCE [LARGE SCALE GENOMIC DNA]</scope>
    <source>
        <strain evidence="8 9">DSM 12271</strain>
    </source>
</reference>
<keyword evidence="4 7" id="KW-0812">Transmembrane</keyword>
<comment type="subcellular location">
    <subcellularLocation>
        <location evidence="1">Cell membrane</location>
        <topology evidence="1">Multi-pass membrane protein</topology>
    </subcellularLocation>
</comment>
<feature type="transmembrane region" description="Helical" evidence="7">
    <location>
        <begin position="359"/>
        <end position="378"/>
    </location>
</feature>
<evidence type="ECO:0000313" key="9">
    <source>
        <dbReference type="Proteomes" id="UP000198619"/>
    </source>
</evidence>
<dbReference type="STRING" id="84698.SAMN04488528_1004135"/>
<dbReference type="InterPro" id="IPR048279">
    <property type="entry name" value="MdtK-like"/>
</dbReference>
<feature type="transmembrane region" description="Helical" evidence="7">
    <location>
        <begin position="241"/>
        <end position="262"/>
    </location>
</feature>
<dbReference type="PANTHER" id="PTHR42925:SF2">
    <property type="entry name" value="NA+ DRIVEN MULTIDRUG EFFLUX PUMP"/>
    <property type="match status" value="1"/>
</dbReference>
<evidence type="ECO:0000256" key="2">
    <source>
        <dbReference type="ARBA" id="ARBA00022448"/>
    </source>
</evidence>
<evidence type="ECO:0000256" key="3">
    <source>
        <dbReference type="ARBA" id="ARBA00022475"/>
    </source>
</evidence>
<gene>
    <name evidence="8" type="ORF">SAMN04488528_1004135</name>
</gene>
<feature type="transmembrane region" description="Helical" evidence="7">
    <location>
        <begin position="390"/>
        <end position="410"/>
    </location>
</feature>